<evidence type="ECO:0000256" key="6">
    <source>
        <dbReference type="PIRSR" id="PIRSR000865-2"/>
    </source>
</evidence>
<dbReference type="InterPro" id="IPR036392">
    <property type="entry name" value="PLAT/LH2_dom_sf"/>
</dbReference>
<keyword evidence="11" id="KW-1185">Reference proteome</keyword>
<dbReference type="InterPro" id="IPR000734">
    <property type="entry name" value="TAG_lipase"/>
</dbReference>
<evidence type="ECO:0000313" key="11">
    <source>
        <dbReference type="Proteomes" id="UP001283361"/>
    </source>
</evidence>
<evidence type="ECO:0000256" key="2">
    <source>
        <dbReference type="ARBA" id="ARBA00010701"/>
    </source>
</evidence>
<dbReference type="Proteomes" id="UP001283361">
    <property type="component" value="Unassembled WGS sequence"/>
</dbReference>
<protein>
    <recommendedName>
        <fullName evidence="9">Lipase domain-containing protein</fullName>
    </recommendedName>
</protein>
<dbReference type="Gene3D" id="3.40.50.1820">
    <property type="entry name" value="alpha/beta hydrolase"/>
    <property type="match status" value="1"/>
</dbReference>
<evidence type="ECO:0000259" key="9">
    <source>
        <dbReference type="Pfam" id="PF00151"/>
    </source>
</evidence>
<feature type="binding site" evidence="6">
    <location>
        <position position="236"/>
    </location>
    <ligand>
        <name>Ca(2+)</name>
        <dbReference type="ChEBI" id="CHEBI:29108"/>
    </ligand>
</feature>
<evidence type="ECO:0000256" key="3">
    <source>
        <dbReference type="ARBA" id="ARBA00022525"/>
    </source>
</evidence>
<comment type="similarity">
    <text evidence="2 7">Belongs to the AB hydrolase superfamily. Lipase family.</text>
</comment>
<dbReference type="InterPro" id="IPR033906">
    <property type="entry name" value="Lipase_N"/>
</dbReference>
<dbReference type="CDD" id="cd00707">
    <property type="entry name" value="Pancreat_lipase_like"/>
    <property type="match status" value="1"/>
</dbReference>
<feature type="domain" description="Lipase" evidence="9">
    <location>
        <begin position="44"/>
        <end position="378"/>
    </location>
</feature>
<keyword evidence="4" id="KW-1015">Disulfide bond</keyword>
<dbReference type="FunFam" id="3.40.50.1820:FF:000033">
    <property type="entry name" value="Pancreatic triacylglycerol lipase"/>
    <property type="match status" value="1"/>
</dbReference>
<dbReference type="GO" id="GO:0005615">
    <property type="term" value="C:extracellular space"/>
    <property type="evidence" value="ECO:0007669"/>
    <property type="project" value="TreeGrafter"/>
</dbReference>
<dbReference type="InterPro" id="IPR029058">
    <property type="entry name" value="AB_hydrolase_fold"/>
</dbReference>
<keyword evidence="6" id="KW-0479">Metal-binding</keyword>
<dbReference type="PANTHER" id="PTHR11610:SF173">
    <property type="entry name" value="LIPASE DOMAIN-CONTAINING PROTEIN-RELATED"/>
    <property type="match status" value="1"/>
</dbReference>
<dbReference type="GO" id="GO:0016042">
    <property type="term" value="P:lipid catabolic process"/>
    <property type="evidence" value="ECO:0007669"/>
    <property type="project" value="TreeGrafter"/>
</dbReference>
<feature type="active site" description="Charge relay system" evidence="5">
    <location>
        <position position="222"/>
    </location>
</feature>
<dbReference type="GO" id="GO:0004806">
    <property type="term" value="F:triacylglycerol lipase activity"/>
    <property type="evidence" value="ECO:0007669"/>
    <property type="project" value="InterPro"/>
</dbReference>
<proteinExistence type="inferred from homology"/>
<sequence>METNDVCGAMAKPSMKTLLLAFLLTAFSFLPKSAGAHRIQKRSTVCYDHLGCFSNTGAFYSVQRPLTLTPSAPSSIRTTFRMYTREDKTSGPQLDARYLDNAHLTNQWMFFKARPTKIIIHGFLDSPSLVTWLSNMKDELLILGDFNVIIVDWSMGNKPPYTQATANTRVVGAQIALLVDLLMKGKGLGSSDFHLIGHSLGAHTAGYAGERIPGLGRITGLDPAGPYFEGTDKVVRLDPSDAVLVDVIHSDAEPLIQLGFGLKQQVGHMDFYPNLGHDQPGCDPDPIRQLSEYGLLEGVSEVAACSHLRSIKFFTESINTACPFQAFPCASEGDFNSNKCRSCQGSGCASMGMHADKNRPISNQNVKYFLNTADHAPFCEYHLEITIKLSQGDSTSGERGNLALVVKGDKSISSRLTLNSSPVMLSPGSIYRFSVGVASDVGRVQAADLSWHHVNSITDPLHWNILGSRHPKISVDEVDIFRIEDQTDVHLCARSKQVETDHTLQITNTC</sequence>
<dbReference type="EMBL" id="JAWDGP010003856">
    <property type="protein sequence ID" value="KAK3770280.1"/>
    <property type="molecule type" value="Genomic_DNA"/>
</dbReference>
<feature type="active site" description="Nucleophile" evidence="5">
    <location>
        <position position="199"/>
    </location>
</feature>
<dbReference type="InterPro" id="IPR013818">
    <property type="entry name" value="Lipase"/>
</dbReference>
<dbReference type="InterPro" id="IPR016272">
    <property type="entry name" value="Lipase_LIPH"/>
</dbReference>
<dbReference type="Pfam" id="PF00151">
    <property type="entry name" value="Lipase"/>
    <property type="match status" value="1"/>
</dbReference>
<comment type="subcellular location">
    <subcellularLocation>
        <location evidence="1">Secreted</location>
    </subcellularLocation>
</comment>
<dbReference type="PRINTS" id="PR00823">
    <property type="entry name" value="PANCLIPASE"/>
</dbReference>
<name>A0AAE1DHS6_9GAST</name>
<feature type="active site" description="Charge relay system" evidence="5">
    <location>
        <position position="307"/>
    </location>
</feature>
<keyword evidence="6" id="KW-0106">Calcium</keyword>
<dbReference type="GO" id="GO:0046872">
    <property type="term" value="F:metal ion binding"/>
    <property type="evidence" value="ECO:0007669"/>
    <property type="project" value="UniProtKB-KW"/>
</dbReference>
<evidence type="ECO:0000313" key="10">
    <source>
        <dbReference type="EMBL" id="KAK3770280.1"/>
    </source>
</evidence>
<dbReference type="SUPFAM" id="SSF49723">
    <property type="entry name" value="Lipase/lipooxygenase domain (PLAT/LH2 domain)"/>
    <property type="match status" value="1"/>
</dbReference>
<evidence type="ECO:0000256" key="7">
    <source>
        <dbReference type="RuleBase" id="RU004262"/>
    </source>
</evidence>
<dbReference type="InterPro" id="IPR002331">
    <property type="entry name" value="Lipase_panc"/>
</dbReference>
<feature type="binding site" evidence="6">
    <location>
        <position position="241"/>
    </location>
    <ligand>
        <name>Ca(2+)</name>
        <dbReference type="ChEBI" id="CHEBI:29108"/>
    </ligand>
</feature>
<gene>
    <name evidence="10" type="ORF">RRG08_029935</name>
</gene>
<feature type="signal peptide" evidence="8">
    <location>
        <begin position="1"/>
        <end position="36"/>
    </location>
</feature>
<dbReference type="Gene3D" id="2.60.60.20">
    <property type="entry name" value="PLAT/LH2 domain"/>
    <property type="match status" value="1"/>
</dbReference>
<dbReference type="PRINTS" id="PR00821">
    <property type="entry name" value="TAGLIPASE"/>
</dbReference>
<evidence type="ECO:0000256" key="8">
    <source>
        <dbReference type="SAM" id="SignalP"/>
    </source>
</evidence>
<feature type="chain" id="PRO_5042236549" description="Lipase domain-containing protein" evidence="8">
    <location>
        <begin position="37"/>
        <end position="510"/>
    </location>
</feature>
<accession>A0AAE1DHS6</accession>
<evidence type="ECO:0000256" key="1">
    <source>
        <dbReference type="ARBA" id="ARBA00004613"/>
    </source>
</evidence>
<organism evidence="10 11">
    <name type="scientific">Elysia crispata</name>
    <name type="common">lettuce slug</name>
    <dbReference type="NCBI Taxonomy" id="231223"/>
    <lineage>
        <taxon>Eukaryota</taxon>
        <taxon>Metazoa</taxon>
        <taxon>Spiralia</taxon>
        <taxon>Lophotrochozoa</taxon>
        <taxon>Mollusca</taxon>
        <taxon>Gastropoda</taxon>
        <taxon>Heterobranchia</taxon>
        <taxon>Euthyneura</taxon>
        <taxon>Panpulmonata</taxon>
        <taxon>Sacoglossa</taxon>
        <taxon>Placobranchoidea</taxon>
        <taxon>Plakobranchidae</taxon>
        <taxon>Elysia</taxon>
    </lineage>
</organism>
<keyword evidence="3" id="KW-0964">Secreted</keyword>
<evidence type="ECO:0000256" key="4">
    <source>
        <dbReference type="ARBA" id="ARBA00023157"/>
    </source>
</evidence>
<dbReference type="SUPFAM" id="SSF53474">
    <property type="entry name" value="alpha/beta-Hydrolases"/>
    <property type="match status" value="1"/>
</dbReference>
<feature type="binding site" evidence="6">
    <location>
        <position position="238"/>
    </location>
    <ligand>
        <name>Ca(2+)</name>
        <dbReference type="ChEBI" id="CHEBI:29108"/>
    </ligand>
</feature>
<dbReference type="PIRSF" id="PIRSF000865">
    <property type="entry name" value="Lipoprotein_lipase_LIPH"/>
    <property type="match status" value="1"/>
</dbReference>
<dbReference type="AlphaFoldDB" id="A0AAE1DHS6"/>
<dbReference type="PANTHER" id="PTHR11610">
    <property type="entry name" value="LIPASE"/>
    <property type="match status" value="1"/>
</dbReference>
<evidence type="ECO:0000256" key="5">
    <source>
        <dbReference type="PIRSR" id="PIRSR000865-1"/>
    </source>
</evidence>
<reference evidence="10" key="1">
    <citation type="journal article" date="2023" name="G3 (Bethesda)">
        <title>A reference genome for the long-term kleptoplast-retaining sea slug Elysia crispata morphotype clarki.</title>
        <authorList>
            <person name="Eastman K.E."/>
            <person name="Pendleton A.L."/>
            <person name="Shaikh M.A."/>
            <person name="Suttiyut T."/>
            <person name="Ogas R."/>
            <person name="Tomko P."/>
            <person name="Gavelis G."/>
            <person name="Widhalm J.R."/>
            <person name="Wisecaver J.H."/>
        </authorList>
    </citation>
    <scope>NUCLEOTIDE SEQUENCE</scope>
    <source>
        <strain evidence="10">ECLA1</strain>
    </source>
</reference>
<keyword evidence="8" id="KW-0732">Signal</keyword>
<comment type="caution">
    <text evidence="10">The sequence shown here is derived from an EMBL/GenBank/DDBJ whole genome shotgun (WGS) entry which is preliminary data.</text>
</comment>